<dbReference type="GO" id="GO:0006281">
    <property type="term" value="P:DNA repair"/>
    <property type="evidence" value="ECO:0007669"/>
    <property type="project" value="TreeGrafter"/>
</dbReference>
<dbReference type="SFLD" id="SFLDG01129">
    <property type="entry name" value="C1.5:_HAD__Beta-PGM__Phosphata"/>
    <property type="match status" value="1"/>
</dbReference>
<dbReference type="GO" id="GO:0008967">
    <property type="term" value="F:phosphoglycolate phosphatase activity"/>
    <property type="evidence" value="ECO:0007669"/>
    <property type="project" value="TreeGrafter"/>
</dbReference>
<dbReference type="GeneID" id="8824815"/>
<dbReference type="Pfam" id="PF13419">
    <property type="entry name" value="HAD_2"/>
    <property type="match status" value="1"/>
</dbReference>
<dbReference type="SUPFAM" id="SSF56784">
    <property type="entry name" value="HAD-like"/>
    <property type="match status" value="1"/>
</dbReference>
<dbReference type="STRING" id="547559.Nmag_1973"/>
<dbReference type="eggNOG" id="arCOG02292">
    <property type="taxonomic scope" value="Archaea"/>
</dbReference>
<dbReference type="InterPro" id="IPR050155">
    <property type="entry name" value="HAD-like_hydrolase_sf"/>
</dbReference>
<protein>
    <submittedName>
        <fullName evidence="2">HAD superfamily hydrolase</fullName>
    </submittedName>
</protein>
<dbReference type="Proteomes" id="UP000001879">
    <property type="component" value="Chromosome"/>
</dbReference>
<dbReference type="PaxDb" id="547559-Nmag_1973"/>
<dbReference type="AlphaFoldDB" id="D3SVD6"/>
<accession>D3SVD6</accession>
<dbReference type="Gene3D" id="3.40.50.1000">
    <property type="entry name" value="HAD superfamily/HAD-like"/>
    <property type="match status" value="1"/>
</dbReference>
<dbReference type="InterPro" id="IPR041492">
    <property type="entry name" value="HAD_2"/>
</dbReference>
<dbReference type="PANTHER" id="PTHR43434:SF1">
    <property type="entry name" value="PHOSPHOGLYCOLATE PHOSPHATASE"/>
    <property type="match status" value="1"/>
</dbReference>
<keyword evidence="2" id="KW-0378">Hydrolase</keyword>
<sequence>MTAYDAVLFDSDGVLVEPPPVETQTNATRAAFRAVGVEDPDRQHVDAIVGGVTTETLQEICSAYDLEPATFWAARERHDEDSQLVEFRNGTRTQYDDVAALSGLPMEVNCGVVSNNHHSTIEFVLEHFELGPFFDTYYGREMTIESLQLKKPNTHYLDRALDDLSVSAESALYIGDSESDILAAERAGLESVFVRRPHCHEVELGVEPTYEVEDLYGVRQLAHR</sequence>
<dbReference type="InterPro" id="IPR006439">
    <property type="entry name" value="HAD-SF_hydro_IA"/>
</dbReference>
<gene>
    <name evidence="2" type="ordered locus">Nmag_1973</name>
</gene>
<dbReference type="InterPro" id="IPR023214">
    <property type="entry name" value="HAD_sf"/>
</dbReference>
<keyword evidence="3" id="KW-1185">Reference proteome</keyword>
<dbReference type="InterPro" id="IPR023198">
    <property type="entry name" value="PGP-like_dom2"/>
</dbReference>
<dbReference type="Gene3D" id="1.10.150.240">
    <property type="entry name" value="Putative phosphatase, domain 2"/>
    <property type="match status" value="1"/>
</dbReference>
<comment type="similarity">
    <text evidence="1">Belongs to the HAD-like hydrolase superfamily.</text>
</comment>
<name>D3SVD6_NATMM</name>
<dbReference type="KEGG" id="nmg:Nmag_1973"/>
<proteinExistence type="inferred from homology"/>
<evidence type="ECO:0000256" key="1">
    <source>
        <dbReference type="ARBA" id="ARBA00007958"/>
    </source>
</evidence>
<dbReference type="PANTHER" id="PTHR43434">
    <property type="entry name" value="PHOSPHOGLYCOLATE PHOSPHATASE"/>
    <property type="match status" value="1"/>
</dbReference>
<dbReference type="EMBL" id="CP001932">
    <property type="protein sequence ID" value="ADD05544.1"/>
    <property type="molecule type" value="Genomic_DNA"/>
</dbReference>
<evidence type="ECO:0000313" key="3">
    <source>
        <dbReference type="Proteomes" id="UP000001879"/>
    </source>
</evidence>
<organism evidence="2 3">
    <name type="scientific">Natrialba magadii (strain ATCC 43099 / DSM 3394 / CCM 3739 / CIP 104546 / IAM 13178 / JCM 8861 / NBRC 102185 / NCIMB 2190 / MS3)</name>
    <name type="common">Natronobacterium magadii</name>
    <dbReference type="NCBI Taxonomy" id="547559"/>
    <lineage>
        <taxon>Archaea</taxon>
        <taxon>Methanobacteriati</taxon>
        <taxon>Methanobacteriota</taxon>
        <taxon>Stenosarchaea group</taxon>
        <taxon>Halobacteria</taxon>
        <taxon>Halobacteriales</taxon>
        <taxon>Natrialbaceae</taxon>
        <taxon>Natrialba</taxon>
    </lineage>
</organism>
<dbReference type="SFLD" id="SFLDS00003">
    <property type="entry name" value="Haloacid_Dehalogenase"/>
    <property type="match status" value="1"/>
</dbReference>
<reference evidence="2 3" key="2">
    <citation type="journal article" date="2012" name="BMC Genomics">
        <title>A comparative genomics perspective on the genetic content of the alkaliphilic haloarchaeon Natrialba magadii ATCC 43099T.</title>
        <authorList>
            <person name="Siddaramappa S."/>
            <person name="Challacombe J.F."/>
            <person name="Decastro R.E."/>
            <person name="Pfeiffer F."/>
            <person name="Sastre D.E."/>
            <person name="Gimenez M.I."/>
            <person name="Paggi R.A."/>
            <person name="Detter J.C."/>
            <person name="Davenport K.W."/>
            <person name="Goodwin L.A."/>
            <person name="Kyrpides N."/>
            <person name="Tapia R."/>
            <person name="Pitluck S."/>
            <person name="Lucas S."/>
            <person name="Woyke T."/>
            <person name="Maupin-Furlow J.A."/>
        </authorList>
    </citation>
    <scope>NUCLEOTIDE SEQUENCE [LARGE SCALE GENOMIC DNA]</scope>
    <source>
        <strain evidence="3">ATCC 43099 / DSM 3394 / CCM 3739 / CIP 104546 / IAM 13178 / JCM 8861 / NBRC 102185 / NCIMB 2190 / MS3</strain>
    </source>
</reference>
<evidence type="ECO:0000313" key="2">
    <source>
        <dbReference type="EMBL" id="ADD05544.1"/>
    </source>
</evidence>
<dbReference type="HOGENOM" id="CLU_108335_0_0_2"/>
<dbReference type="InterPro" id="IPR036412">
    <property type="entry name" value="HAD-like_sf"/>
</dbReference>
<dbReference type="NCBIfam" id="TIGR01549">
    <property type="entry name" value="HAD-SF-IA-v1"/>
    <property type="match status" value="1"/>
</dbReference>
<reference evidence="3" key="1">
    <citation type="submission" date="2010-02" db="EMBL/GenBank/DDBJ databases">
        <title>Complete sequence of chromosome of Natrialba magadii ATCC 43099.</title>
        <authorList>
            <consortium name="US DOE Joint Genome Institute"/>
            <person name="Lucas S."/>
            <person name="Copeland A."/>
            <person name="Lapidus A."/>
            <person name="Cheng J.-F."/>
            <person name="Bruce D."/>
            <person name="Goodwin L."/>
            <person name="Pitluck S."/>
            <person name="Davenport K."/>
            <person name="Saunders E."/>
            <person name="Detter J.C."/>
            <person name="Han C."/>
            <person name="Tapia R."/>
            <person name="Land M."/>
            <person name="Hauser L."/>
            <person name="Kyrpides N."/>
            <person name="Mikhailova N."/>
            <person name="De Castro R.E."/>
            <person name="Maupin-Furlow J.A."/>
            <person name="Woyke T."/>
        </authorList>
    </citation>
    <scope>NUCLEOTIDE SEQUENCE [LARGE SCALE GENOMIC DNA]</scope>
    <source>
        <strain evidence="3">ATCC 43099 / DSM 3394 / CCM 3739 / CIP 104546 / IAM 13178 / JCM 8861 / NBRC 102185 / NCIMB 2190 / MS3</strain>
    </source>
</reference>
<dbReference type="RefSeq" id="WP_012996608.1">
    <property type="nucleotide sequence ID" value="NC_013922.1"/>
</dbReference>